<dbReference type="RefSeq" id="WP_245833410.1">
    <property type="nucleotide sequence ID" value="NZ_FQZK01000016.1"/>
</dbReference>
<gene>
    <name evidence="2" type="ORF">SAMN05421803_11610</name>
</gene>
<proteinExistence type="predicted"/>
<sequence>MADSFDYQLPFHMNQVWNMLPHAVQRTKGSSNQGNPLPGGGYRYTFSTGMSLLTYGFNVYIDLFPHPQGTHMRVSPSMKFGIVDWGEGREVAASLHDHLFNMLRLQGGPGGPGGPGQDGRHPQGGQHQGGHPQAGRPPQAGPHPPQHGGQHPQPHPYPHQHGGYGHGNPGPGYGPAR</sequence>
<name>A0A1M6QT13_9ACTN</name>
<feature type="compositionally biased region" description="Gly residues" evidence="1">
    <location>
        <begin position="162"/>
        <end position="177"/>
    </location>
</feature>
<evidence type="ECO:0000313" key="3">
    <source>
        <dbReference type="Proteomes" id="UP000184452"/>
    </source>
</evidence>
<reference evidence="2 3" key="1">
    <citation type="submission" date="2016-11" db="EMBL/GenBank/DDBJ databases">
        <authorList>
            <person name="Jaros S."/>
            <person name="Januszkiewicz K."/>
            <person name="Wedrychowicz H."/>
        </authorList>
    </citation>
    <scope>NUCLEOTIDE SEQUENCE [LARGE SCALE GENOMIC DNA]</scope>
    <source>
        <strain evidence="2 3">CGMCC 4.5723</strain>
    </source>
</reference>
<evidence type="ECO:0000256" key="1">
    <source>
        <dbReference type="SAM" id="MobiDB-lite"/>
    </source>
</evidence>
<feature type="region of interest" description="Disordered" evidence="1">
    <location>
        <begin position="103"/>
        <end position="177"/>
    </location>
</feature>
<feature type="compositionally biased region" description="Low complexity" evidence="1">
    <location>
        <begin position="123"/>
        <end position="138"/>
    </location>
</feature>
<feature type="compositionally biased region" description="Gly residues" evidence="1">
    <location>
        <begin position="107"/>
        <end position="117"/>
    </location>
</feature>
<organism evidence="2 3">
    <name type="scientific">Nocardiopsis flavescens</name>
    <dbReference type="NCBI Taxonomy" id="758803"/>
    <lineage>
        <taxon>Bacteria</taxon>
        <taxon>Bacillati</taxon>
        <taxon>Actinomycetota</taxon>
        <taxon>Actinomycetes</taxon>
        <taxon>Streptosporangiales</taxon>
        <taxon>Nocardiopsidaceae</taxon>
        <taxon>Nocardiopsis</taxon>
    </lineage>
</organism>
<dbReference type="EMBL" id="FQZK01000016">
    <property type="protein sequence ID" value="SHK23253.1"/>
    <property type="molecule type" value="Genomic_DNA"/>
</dbReference>
<keyword evidence="3" id="KW-1185">Reference proteome</keyword>
<evidence type="ECO:0000313" key="2">
    <source>
        <dbReference type="EMBL" id="SHK23253.1"/>
    </source>
</evidence>
<protein>
    <submittedName>
        <fullName evidence="2">Uncharacterized protein</fullName>
    </submittedName>
</protein>
<dbReference type="Proteomes" id="UP000184452">
    <property type="component" value="Unassembled WGS sequence"/>
</dbReference>
<dbReference type="AlphaFoldDB" id="A0A1M6QT13"/>
<accession>A0A1M6QT13</accession>